<feature type="binding site" evidence="14">
    <location>
        <begin position="116"/>
        <end position="117"/>
    </location>
    <ligand>
        <name>beta-D-galactose</name>
        <dbReference type="ChEBI" id="CHEBI:27667"/>
    </ligand>
</feature>
<keyword evidence="8" id="KW-0106">Calcium</keyword>
<dbReference type="Pfam" id="PF01263">
    <property type="entry name" value="Aldose_epim"/>
    <property type="match status" value="1"/>
</dbReference>
<keyword evidence="16" id="KW-1185">Reference proteome</keyword>
<evidence type="ECO:0000313" key="16">
    <source>
        <dbReference type="Proteomes" id="UP000251993"/>
    </source>
</evidence>
<dbReference type="NCBIfam" id="NF008277">
    <property type="entry name" value="PRK11055.1"/>
    <property type="match status" value="1"/>
</dbReference>
<dbReference type="FunFam" id="2.70.98.10:FF:000003">
    <property type="entry name" value="Aldose 1-epimerase"/>
    <property type="match status" value="1"/>
</dbReference>
<organism evidence="15 16">
    <name type="scientific">Runella rosea</name>
    <dbReference type="NCBI Taxonomy" id="2259595"/>
    <lineage>
        <taxon>Bacteria</taxon>
        <taxon>Pseudomonadati</taxon>
        <taxon>Bacteroidota</taxon>
        <taxon>Cytophagia</taxon>
        <taxon>Cytophagales</taxon>
        <taxon>Spirosomataceae</taxon>
        <taxon>Runella</taxon>
    </lineage>
</organism>
<dbReference type="GO" id="GO:0006006">
    <property type="term" value="P:glucose metabolic process"/>
    <property type="evidence" value="ECO:0007669"/>
    <property type="project" value="TreeGrafter"/>
</dbReference>
<dbReference type="AlphaFoldDB" id="A0A344TFB8"/>
<dbReference type="OrthoDB" id="9779408at2"/>
<evidence type="ECO:0000256" key="11">
    <source>
        <dbReference type="PIRNR" id="PIRNR005096"/>
    </source>
</evidence>
<dbReference type="InterPro" id="IPR011013">
    <property type="entry name" value="Gal_mutarotase_sf_dom"/>
</dbReference>
<dbReference type="InterPro" id="IPR015443">
    <property type="entry name" value="Aldose_1-epimerase"/>
</dbReference>
<evidence type="ECO:0000256" key="12">
    <source>
        <dbReference type="PIRSR" id="PIRSR005096-1"/>
    </source>
</evidence>
<protein>
    <recommendedName>
        <fullName evidence="11">Aldose 1-epimerase</fullName>
        <ecNumber evidence="11">5.1.3.3</ecNumber>
    </recommendedName>
</protein>
<comment type="pathway">
    <text evidence="3 11">Carbohydrate metabolism; hexose metabolism.</text>
</comment>
<evidence type="ECO:0000256" key="5">
    <source>
        <dbReference type="ARBA" id="ARBA00011245"/>
    </source>
</evidence>
<evidence type="ECO:0000256" key="14">
    <source>
        <dbReference type="PIRSR" id="PIRSR005096-3"/>
    </source>
</evidence>
<keyword evidence="10 11" id="KW-0119">Carbohydrate metabolism</keyword>
<evidence type="ECO:0000256" key="3">
    <source>
        <dbReference type="ARBA" id="ARBA00005028"/>
    </source>
</evidence>
<dbReference type="SUPFAM" id="SSF74650">
    <property type="entry name" value="Galactose mutarotase-like"/>
    <property type="match status" value="1"/>
</dbReference>
<gene>
    <name evidence="15" type="ORF">DR864_06140</name>
</gene>
<comment type="cofactor">
    <cofactor evidence="1">
        <name>Ca(2+)</name>
        <dbReference type="ChEBI" id="CHEBI:29108"/>
    </cofactor>
</comment>
<dbReference type="GO" id="GO:0030246">
    <property type="term" value="F:carbohydrate binding"/>
    <property type="evidence" value="ECO:0007669"/>
    <property type="project" value="InterPro"/>
</dbReference>
<keyword evidence="6" id="KW-0963">Cytoplasm</keyword>
<dbReference type="UniPathway" id="UPA00242"/>
<dbReference type="PANTHER" id="PTHR10091">
    <property type="entry name" value="ALDOSE-1-EPIMERASE"/>
    <property type="match status" value="1"/>
</dbReference>
<proteinExistence type="inferred from homology"/>
<dbReference type="InterPro" id="IPR047215">
    <property type="entry name" value="Galactose_mutarotase-like"/>
</dbReference>
<dbReference type="InterPro" id="IPR014718">
    <property type="entry name" value="GH-type_carb-bd"/>
</dbReference>
<keyword evidence="7" id="KW-0597">Phosphoprotein</keyword>
<evidence type="ECO:0000256" key="2">
    <source>
        <dbReference type="ARBA" id="ARBA00004496"/>
    </source>
</evidence>
<feature type="binding site" evidence="13">
    <location>
        <position position="286"/>
    </location>
    <ligand>
        <name>beta-D-galactose</name>
        <dbReference type="ChEBI" id="CHEBI:27667"/>
    </ligand>
</feature>
<evidence type="ECO:0000256" key="7">
    <source>
        <dbReference type="ARBA" id="ARBA00022553"/>
    </source>
</evidence>
<dbReference type="Proteomes" id="UP000251993">
    <property type="component" value="Chromosome"/>
</dbReference>
<evidence type="ECO:0000256" key="1">
    <source>
        <dbReference type="ARBA" id="ARBA00001913"/>
    </source>
</evidence>
<evidence type="ECO:0000256" key="9">
    <source>
        <dbReference type="ARBA" id="ARBA00023235"/>
    </source>
</evidence>
<dbReference type="Gene3D" id="2.70.98.10">
    <property type="match status" value="1"/>
</dbReference>
<dbReference type="RefSeq" id="WP_114066125.1">
    <property type="nucleotide sequence ID" value="NZ_CP030850.1"/>
</dbReference>
<feature type="active site" description="Proton acceptor" evidence="12">
    <location>
        <position position="351"/>
    </location>
</feature>
<feature type="active site" description="Proton donor" evidence="12">
    <location>
        <position position="214"/>
    </location>
</feature>
<evidence type="ECO:0000313" key="15">
    <source>
        <dbReference type="EMBL" id="AXE17339.1"/>
    </source>
</evidence>
<evidence type="ECO:0000256" key="4">
    <source>
        <dbReference type="ARBA" id="ARBA00006206"/>
    </source>
</evidence>
<comment type="catalytic activity">
    <reaction evidence="11">
        <text>alpha-D-glucose = beta-D-glucose</text>
        <dbReference type="Rhea" id="RHEA:10264"/>
        <dbReference type="ChEBI" id="CHEBI:15903"/>
        <dbReference type="ChEBI" id="CHEBI:17925"/>
        <dbReference type="EC" id="5.1.3.3"/>
    </reaction>
</comment>
<dbReference type="InterPro" id="IPR008183">
    <property type="entry name" value="Aldose_1/G6P_1-epimerase"/>
</dbReference>
<sequence length="386" mass="42013">MRPLAVSALSFCTIAYLFLSCGGSNQKAETTSVDTMSTITKTTFGQLPDGQTADHFTLRNSKGTEVKITNYGGLITHWTAADKNGVFEDMVLGYDSLSGYLKASPFFGALVGRYGNRIGNAKFTLDGKTYTLAANNGPNSLHGGKVGFDKVIWKAEILEDTKTLKLTHTSPDGDEGFPGALSAEVTYRLTEDNALEIEYKATTDKPTIVNLTNHTYFNMTGGKRDVLGHKVQLNADKFVPVDKTLIPTGELRDVKGTPFDFLNATEIGARIDDPKDEQIKFGGGYDHCWVINKGADSLALTATVYEPTSGRVLEAFTTEPGVQFYTGNFLNGSITGKNGVTYTKRSGFCLETEHFPDSPNQASFPSVVLRPGEVYKTKTVYKFSTK</sequence>
<dbReference type="PIRSF" id="PIRSF005096">
    <property type="entry name" value="GALM"/>
    <property type="match status" value="1"/>
</dbReference>
<feature type="binding site" evidence="14">
    <location>
        <begin position="214"/>
        <end position="216"/>
    </location>
    <ligand>
        <name>beta-D-galactose</name>
        <dbReference type="ChEBI" id="CHEBI:27667"/>
    </ligand>
</feature>
<evidence type="ECO:0000256" key="13">
    <source>
        <dbReference type="PIRSR" id="PIRSR005096-2"/>
    </source>
</evidence>
<dbReference type="KEGG" id="run:DR864_06140"/>
<reference evidence="15 16" key="1">
    <citation type="submission" date="2018-07" db="EMBL/GenBank/DDBJ databases">
        <title>Genome sequencing of Runella.</title>
        <authorList>
            <person name="Baek M.-G."/>
            <person name="Yi H."/>
        </authorList>
    </citation>
    <scope>NUCLEOTIDE SEQUENCE [LARGE SCALE GENOMIC DNA]</scope>
    <source>
        <strain evidence="15 16">HYN0085</strain>
    </source>
</reference>
<comment type="subunit">
    <text evidence="5">Monomer.</text>
</comment>
<name>A0A344TFB8_9BACT</name>
<dbReference type="PROSITE" id="PS51257">
    <property type="entry name" value="PROKAR_LIPOPROTEIN"/>
    <property type="match status" value="1"/>
</dbReference>
<accession>A0A344TFB8</accession>
<keyword evidence="9 11" id="KW-0413">Isomerase</keyword>
<evidence type="ECO:0000256" key="8">
    <source>
        <dbReference type="ARBA" id="ARBA00022837"/>
    </source>
</evidence>
<evidence type="ECO:0000256" key="10">
    <source>
        <dbReference type="ARBA" id="ARBA00023277"/>
    </source>
</evidence>
<evidence type="ECO:0000256" key="6">
    <source>
        <dbReference type="ARBA" id="ARBA00022490"/>
    </source>
</evidence>
<dbReference type="EC" id="5.1.3.3" evidence="11"/>
<comment type="similarity">
    <text evidence="4 11">Belongs to the aldose epimerase family.</text>
</comment>
<comment type="subcellular location">
    <subcellularLocation>
        <location evidence="2">Cytoplasm</location>
    </subcellularLocation>
</comment>
<dbReference type="PANTHER" id="PTHR10091:SF0">
    <property type="entry name" value="GALACTOSE MUTAROTASE"/>
    <property type="match status" value="1"/>
</dbReference>
<dbReference type="CDD" id="cd09019">
    <property type="entry name" value="galactose_mutarotase_like"/>
    <property type="match status" value="1"/>
</dbReference>
<dbReference type="GO" id="GO:0005737">
    <property type="term" value="C:cytoplasm"/>
    <property type="evidence" value="ECO:0007669"/>
    <property type="project" value="UniProtKB-SubCell"/>
</dbReference>
<dbReference type="EMBL" id="CP030850">
    <property type="protein sequence ID" value="AXE17339.1"/>
    <property type="molecule type" value="Genomic_DNA"/>
</dbReference>
<dbReference type="GO" id="GO:0004034">
    <property type="term" value="F:aldose 1-epimerase activity"/>
    <property type="evidence" value="ECO:0007669"/>
    <property type="project" value="UniProtKB-EC"/>
</dbReference>
<dbReference type="GO" id="GO:0033499">
    <property type="term" value="P:galactose catabolic process via UDP-galactose, Leloir pathway"/>
    <property type="evidence" value="ECO:0007669"/>
    <property type="project" value="TreeGrafter"/>
</dbReference>